<evidence type="ECO:0000313" key="1">
    <source>
        <dbReference type="EMBL" id="QEJ99008.1"/>
    </source>
</evidence>
<gene>
    <name evidence="1" type="ORF">FUT82_14085</name>
</gene>
<accession>A0AAE6IVJ6</accession>
<sequence length="67" mass="7870">MAVVPNRSDVLKQGGLQSFKTHRFGFDKDVKTKPLCQTLFYKIVLIYIRRIQKMLHEKTCRMGIIDD</sequence>
<proteinExistence type="predicted"/>
<dbReference type="EMBL" id="CP042817">
    <property type="protein sequence ID" value="QEJ99008.1"/>
    <property type="molecule type" value="Genomic_DNA"/>
</dbReference>
<dbReference type="AlphaFoldDB" id="A0AAE6IVJ6"/>
<evidence type="ECO:0000313" key="2">
    <source>
        <dbReference type="Proteomes" id="UP000323594"/>
    </source>
</evidence>
<organism evidence="1 2">
    <name type="scientific">Treponema phagedenis</name>
    <dbReference type="NCBI Taxonomy" id="162"/>
    <lineage>
        <taxon>Bacteria</taxon>
        <taxon>Pseudomonadati</taxon>
        <taxon>Spirochaetota</taxon>
        <taxon>Spirochaetia</taxon>
        <taxon>Spirochaetales</taxon>
        <taxon>Treponemataceae</taxon>
        <taxon>Treponema</taxon>
    </lineage>
</organism>
<protein>
    <submittedName>
        <fullName evidence="1">Uncharacterized protein</fullName>
    </submittedName>
</protein>
<dbReference type="Proteomes" id="UP000323594">
    <property type="component" value="Chromosome"/>
</dbReference>
<reference evidence="1 2" key="1">
    <citation type="submission" date="2019-08" db="EMBL/GenBank/DDBJ databases">
        <authorList>
            <person name="Kuhnert P."/>
        </authorList>
    </citation>
    <scope>NUCLEOTIDE SEQUENCE [LARGE SCALE GENOMIC DNA]</scope>
    <source>
        <strain evidence="1 2">B36.5</strain>
    </source>
</reference>
<name>A0AAE6IVJ6_TREPH</name>